<evidence type="ECO:0000313" key="14">
    <source>
        <dbReference type="Proteomes" id="UP001214415"/>
    </source>
</evidence>
<evidence type="ECO:0000256" key="8">
    <source>
        <dbReference type="ARBA" id="ARBA00022989"/>
    </source>
</evidence>
<feature type="transmembrane region" description="Helical" evidence="12">
    <location>
        <begin position="108"/>
        <end position="132"/>
    </location>
</feature>
<evidence type="ECO:0000256" key="1">
    <source>
        <dbReference type="ARBA" id="ARBA00004477"/>
    </source>
</evidence>
<dbReference type="GO" id="GO:0006457">
    <property type="term" value="P:protein folding"/>
    <property type="evidence" value="ECO:0007669"/>
    <property type="project" value="TreeGrafter"/>
</dbReference>
<comment type="subcellular location">
    <subcellularLocation>
        <location evidence="1">Endoplasmic reticulum membrane</location>
        <topology evidence="1">Multi-pass membrane protein</topology>
    </subcellularLocation>
</comment>
<keyword evidence="7" id="KW-0653">Protein transport</keyword>
<dbReference type="GO" id="GO:0005789">
    <property type="term" value="C:endoplasmic reticulum membrane"/>
    <property type="evidence" value="ECO:0007669"/>
    <property type="project" value="UniProtKB-SubCell"/>
</dbReference>
<dbReference type="GO" id="GO:0071555">
    <property type="term" value="P:cell wall organization"/>
    <property type="evidence" value="ECO:0007669"/>
    <property type="project" value="UniProtKB-KW"/>
</dbReference>
<dbReference type="GO" id="GO:0015031">
    <property type="term" value="P:protein transport"/>
    <property type="evidence" value="ECO:0007669"/>
    <property type="project" value="UniProtKB-KW"/>
</dbReference>
<keyword evidence="10" id="KW-0961">Cell wall biogenesis/degradation</keyword>
<feature type="transmembrane region" description="Helical" evidence="12">
    <location>
        <begin position="78"/>
        <end position="96"/>
    </location>
</feature>
<sequence>MAAVIMTAIMLWHVHSKYTAVEFIVMFLDSAVIPTYTNGYLWVTAIYVGLKCAIFWCLMLNGLVGFQIAEDGSALSLWTMRISSFVIFIISLIVAGETYKKKMGEGGLWFFEFAFPIIMVIIYVVSQVILVVRTLDELWPINDIVMGCLAFVAGLILMYGFNNPICENVKHYIDGTFFGTLCSLFSVMMVYKYWDSITKEDLEFSVGARHTNWGAKETVISSDFDGSVQSHDMIPRTMAPAMDACTPVYDSPAFDIDSAMKGQFTMSLRDAHGFLRARLGHAELMQAYTNAVKTMTFPAIPAARPSLFLERLIFTAQHEMGLWLHRTEYVHVDDEMCGNRVMLAHPNGREESALVELRQTPTLLIWRVDDASARLAIHCVARTLNCPSFSRTTPVSGGLADATERTTWILHPNPLLRARTTQCAAVRRNRHRRNSSASTASSVSTSAVMVRSTMPLAMGLLQHGSVGIETPPSTDYELTDSTDEFVDSDLAGSASELDM</sequence>
<evidence type="ECO:0000256" key="3">
    <source>
        <dbReference type="ARBA" id="ARBA00018354"/>
    </source>
</evidence>
<keyword evidence="9 12" id="KW-0472">Membrane</keyword>
<dbReference type="EMBL" id="CP119900">
    <property type="protein sequence ID" value="WFD21476.1"/>
    <property type="molecule type" value="Genomic_DNA"/>
</dbReference>
<evidence type="ECO:0000256" key="5">
    <source>
        <dbReference type="ARBA" id="ARBA00022692"/>
    </source>
</evidence>
<name>A0AAF0EBA8_9BASI</name>
<feature type="transmembrane region" description="Helical" evidence="12">
    <location>
        <begin position="144"/>
        <end position="161"/>
    </location>
</feature>
<keyword evidence="8 12" id="KW-1133">Transmembrane helix</keyword>
<keyword evidence="14" id="KW-1185">Reference proteome</keyword>
<evidence type="ECO:0000256" key="11">
    <source>
        <dbReference type="SAM" id="MobiDB-lite"/>
    </source>
</evidence>
<dbReference type="InterPro" id="IPR022057">
    <property type="entry name" value="Chs7"/>
</dbReference>
<keyword evidence="4" id="KW-0813">Transport</keyword>
<evidence type="ECO:0000256" key="7">
    <source>
        <dbReference type="ARBA" id="ARBA00022927"/>
    </source>
</evidence>
<evidence type="ECO:0000256" key="6">
    <source>
        <dbReference type="ARBA" id="ARBA00022824"/>
    </source>
</evidence>
<feature type="compositionally biased region" description="Acidic residues" evidence="11">
    <location>
        <begin position="477"/>
        <end position="487"/>
    </location>
</feature>
<evidence type="ECO:0000256" key="9">
    <source>
        <dbReference type="ARBA" id="ARBA00023136"/>
    </source>
</evidence>
<gene>
    <name evidence="13" type="primary">CHS7</name>
    <name evidence="13" type="ORF">MEQU1_000128</name>
</gene>
<dbReference type="GO" id="GO:0051082">
    <property type="term" value="F:unfolded protein binding"/>
    <property type="evidence" value="ECO:0007669"/>
    <property type="project" value="TreeGrafter"/>
</dbReference>
<comment type="similarity">
    <text evidence="2">Belongs to the CHS7 family.</text>
</comment>
<protein>
    <recommendedName>
        <fullName evidence="3">Chitin synthase export chaperone</fullName>
    </recommendedName>
</protein>
<evidence type="ECO:0000256" key="4">
    <source>
        <dbReference type="ARBA" id="ARBA00022448"/>
    </source>
</evidence>
<keyword evidence="6" id="KW-0256">Endoplasmic reticulum</keyword>
<evidence type="ECO:0000256" key="2">
    <source>
        <dbReference type="ARBA" id="ARBA00009274"/>
    </source>
</evidence>
<feature type="transmembrane region" description="Helical" evidence="12">
    <location>
        <begin position="40"/>
        <end position="66"/>
    </location>
</feature>
<feature type="region of interest" description="Disordered" evidence="11">
    <location>
        <begin position="468"/>
        <end position="499"/>
    </location>
</feature>
<evidence type="ECO:0000313" key="13">
    <source>
        <dbReference type="EMBL" id="WFD21476.1"/>
    </source>
</evidence>
<organism evidence="13 14">
    <name type="scientific">Malassezia equina</name>
    <dbReference type="NCBI Taxonomy" id="1381935"/>
    <lineage>
        <taxon>Eukaryota</taxon>
        <taxon>Fungi</taxon>
        <taxon>Dikarya</taxon>
        <taxon>Basidiomycota</taxon>
        <taxon>Ustilaginomycotina</taxon>
        <taxon>Malasseziomycetes</taxon>
        <taxon>Malasseziales</taxon>
        <taxon>Malasseziaceae</taxon>
        <taxon>Malassezia</taxon>
    </lineage>
</organism>
<proteinExistence type="inferred from homology"/>
<dbReference type="Proteomes" id="UP001214415">
    <property type="component" value="Chromosome 1"/>
</dbReference>
<accession>A0AAF0EBA8</accession>
<reference evidence="13" key="1">
    <citation type="submission" date="2023-03" db="EMBL/GenBank/DDBJ databases">
        <title>Mating type loci evolution in Malassezia.</title>
        <authorList>
            <person name="Coelho M.A."/>
        </authorList>
    </citation>
    <scope>NUCLEOTIDE SEQUENCE</scope>
    <source>
        <strain evidence="13">CBS 12830</strain>
    </source>
</reference>
<dbReference type="Pfam" id="PF12271">
    <property type="entry name" value="Chs7"/>
    <property type="match status" value="1"/>
</dbReference>
<evidence type="ECO:0000256" key="12">
    <source>
        <dbReference type="SAM" id="Phobius"/>
    </source>
</evidence>
<feature type="transmembrane region" description="Helical" evidence="12">
    <location>
        <begin position="173"/>
        <end position="194"/>
    </location>
</feature>
<dbReference type="PANTHER" id="PTHR35329">
    <property type="entry name" value="CHITIN SYNTHASE EXPORT CHAPERONE"/>
    <property type="match status" value="1"/>
</dbReference>
<dbReference type="AlphaFoldDB" id="A0AAF0EBA8"/>
<keyword evidence="5 12" id="KW-0812">Transmembrane</keyword>
<evidence type="ECO:0000256" key="10">
    <source>
        <dbReference type="ARBA" id="ARBA00023316"/>
    </source>
</evidence>
<dbReference type="PANTHER" id="PTHR35329:SF2">
    <property type="entry name" value="CHITIN SYNTHASE EXPORT CHAPERONE"/>
    <property type="match status" value="1"/>
</dbReference>